<sequence>MLLLPLALAAGCGDGGEDERAAAERAAARPVEAAQLPQLHRCLGELSRQLREADDDEAPSLVCLVGSYRGKSGQGEPCDLQINAPQRLFTLQLGARRIALEWAPIAVDALGRPVHNLEAADLDERRPGVQLRRFSAVPEPITETLALQAGLPQAGPLGLPQIRYIRVQAGRAETWSCNFGA</sequence>
<organism evidence="1 2">
    <name type="scientific">Roseateles violae</name>
    <dbReference type="NCBI Taxonomy" id="3058042"/>
    <lineage>
        <taxon>Bacteria</taxon>
        <taxon>Pseudomonadati</taxon>
        <taxon>Pseudomonadota</taxon>
        <taxon>Betaproteobacteria</taxon>
        <taxon>Burkholderiales</taxon>
        <taxon>Sphaerotilaceae</taxon>
        <taxon>Roseateles</taxon>
    </lineage>
</organism>
<reference evidence="1 2" key="1">
    <citation type="submission" date="2023-06" db="EMBL/GenBank/DDBJ databases">
        <title>Pelomonas sp. PFR6 16S ribosomal RNA gene Genome sequencing and assembly.</title>
        <authorList>
            <person name="Woo H."/>
        </authorList>
    </citation>
    <scope>NUCLEOTIDE SEQUENCE [LARGE SCALE GENOMIC DNA]</scope>
    <source>
        <strain evidence="1 2">PFR6</strain>
    </source>
</reference>
<gene>
    <name evidence="1" type="ORF">QWJ38_11045</name>
</gene>
<accession>A0ABT8DR33</accession>
<evidence type="ECO:0008006" key="3">
    <source>
        <dbReference type="Google" id="ProtNLM"/>
    </source>
</evidence>
<keyword evidence="2" id="KW-1185">Reference proteome</keyword>
<dbReference type="Proteomes" id="UP001228044">
    <property type="component" value="Unassembled WGS sequence"/>
</dbReference>
<evidence type="ECO:0000313" key="2">
    <source>
        <dbReference type="Proteomes" id="UP001228044"/>
    </source>
</evidence>
<comment type="caution">
    <text evidence="1">The sequence shown here is derived from an EMBL/GenBank/DDBJ whole genome shotgun (WGS) entry which is preliminary data.</text>
</comment>
<evidence type="ECO:0000313" key="1">
    <source>
        <dbReference type="EMBL" id="MDN3920814.1"/>
    </source>
</evidence>
<proteinExistence type="predicted"/>
<dbReference type="EMBL" id="JAUHHC010000003">
    <property type="protein sequence ID" value="MDN3920814.1"/>
    <property type="molecule type" value="Genomic_DNA"/>
</dbReference>
<name>A0ABT8DR33_9BURK</name>
<dbReference type="RefSeq" id="WP_290359138.1">
    <property type="nucleotide sequence ID" value="NZ_JAUHHC010000003.1"/>
</dbReference>
<protein>
    <recommendedName>
        <fullName evidence="3">Lipoprotein</fullName>
    </recommendedName>
</protein>